<feature type="transmembrane region" description="Helical" evidence="7">
    <location>
        <begin position="309"/>
        <end position="326"/>
    </location>
</feature>
<comment type="subcellular location">
    <subcellularLocation>
        <location evidence="1 6">Membrane</location>
        <topology evidence="1 6">Multi-pass membrane protein</topology>
    </subcellularLocation>
</comment>
<evidence type="ECO:0000256" key="2">
    <source>
        <dbReference type="ARBA" id="ARBA00005982"/>
    </source>
</evidence>
<dbReference type="GO" id="GO:0016020">
    <property type="term" value="C:membrane"/>
    <property type="evidence" value="ECO:0007669"/>
    <property type="project" value="UniProtKB-SubCell"/>
</dbReference>
<feature type="transmembrane region" description="Helical" evidence="7">
    <location>
        <begin position="374"/>
        <end position="397"/>
    </location>
</feature>
<reference evidence="8" key="1">
    <citation type="journal article" date="2020" name="mSystems">
        <title>Genome- and Community-Level Interaction Insights into Carbon Utilization and Element Cycling Functions of Hydrothermarchaeota in Hydrothermal Sediment.</title>
        <authorList>
            <person name="Zhou Z."/>
            <person name="Liu Y."/>
            <person name="Xu W."/>
            <person name="Pan J."/>
            <person name="Luo Z.H."/>
            <person name="Li M."/>
        </authorList>
    </citation>
    <scope>NUCLEOTIDE SEQUENCE [LARGE SCALE GENOMIC DNA]</scope>
    <source>
        <strain evidence="8">HyVt-535</strain>
    </source>
</reference>
<dbReference type="Pfam" id="PF00854">
    <property type="entry name" value="PTR2"/>
    <property type="match status" value="2"/>
</dbReference>
<name>A0A7C5MWG7_9GAMM</name>
<comment type="similarity">
    <text evidence="2 6">Belongs to the major facilitator superfamily. Proton-dependent oligopeptide transporter (POT/PTR) (TC 2.A.17) family.</text>
</comment>
<dbReference type="PROSITE" id="PS01022">
    <property type="entry name" value="PTR2_1"/>
    <property type="match status" value="1"/>
</dbReference>
<dbReference type="GO" id="GO:0022857">
    <property type="term" value="F:transmembrane transporter activity"/>
    <property type="evidence" value="ECO:0007669"/>
    <property type="project" value="InterPro"/>
</dbReference>
<keyword evidence="3 6" id="KW-0812">Transmembrane</keyword>
<sequence>MSYLTRPPEQKGLPAGIPWIIGNEAAERFSFYGMRTILVVFMTAHLMGADGRPDPMSEADAKGWYHLFVSAVYLTPLLGALLSDLWLGKYRTIVALSLVYCGGHLALALDDTRTGLAVGLALIALGAGGIKPCVSAHVGDQFGWANRHLISRTFGWFYAAINLGAFVSTLLTPWVLERYGPHWAFGIPGLLMALATLLFWMGRKRFVHVPPAGVALLREALEPESLRIFGRLAVVYLFVAVFWALFDQTGSSWVLQAQRMDRVLFGMEVLPSQVQAANPLLVMLLIPLFAYGVYPLLERVIRLTPMRKVAMGFFVAVAAFAVASLAQERIDAGATPSLLWQLAAYLLLTCAEVMVSITALEYAYTQAPRTMKSLVMALFLLSVSLGNLFTSAVNFFIQREDGTLLLEGAGYFWFFTGLMLATAVLFTLLLPFIRDRMVLQSPASAESAA</sequence>
<keyword evidence="6" id="KW-0813">Transport</keyword>
<feature type="transmembrane region" description="Helical" evidence="7">
    <location>
        <begin position="228"/>
        <end position="246"/>
    </location>
</feature>
<evidence type="ECO:0000256" key="3">
    <source>
        <dbReference type="ARBA" id="ARBA00022692"/>
    </source>
</evidence>
<dbReference type="Proteomes" id="UP000886100">
    <property type="component" value="Unassembled WGS sequence"/>
</dbReference>
<dbReference type="InterPro" id="IPR036259">
    <property type="entry name" value="MFS_trans_sf"/>
</dbReference>
<dbReference type="InterPro" id="IPR000109">
    <property type="entry name" value="POT_fam"/>
</dbReference>
<dbReference type="SUPFAM" id="SSF103473">
    <property type="entry name" value="MFS general substrate transporter"/>
    <property type="match status" value="1"/>
</dbReference>
<feature type="transmembrane region" description="Helical" evidence="7">
    <location>
        <begin position="338"/>
        <end position="362"/>
    </location>
</feature>
<feature type="transmembrane region" description="Helical" evidence="7">
    <location>
        <begin position="63"/>
        <end position="83"/>
    </location>
</feature>
<feature type="transmembrane region" description="Helical" evidence="7">
    <location>
        <begin position="155"/>
        <end position="176"/>
    </location>
</feature>
<feature type="transmembrane region" description="Helical" evidence="7">
    <location>
        <begin position="409"/>
        <end position="433"/>
    </location>
</feature>
<keyword evidence="4 7" id="KW-1133">Transmembrane helix</keyword>
<organism evidence="8">
    <name type="scientific">Thiolapillus brandeum</name>
    <dbReference type="NCBI Taxonomy" id="1076588"/>
    <lineage>
        <taxon>Bacteria</taxon>
        <taxon>Pseudomonadati</taxon>
        <taxon>Pseudomonadota</taxon>
        <taxon>Gammaproteobacteria</taxon>
        <taxon>Chromatiales</taxon>
        <taxon>Sedimenticolaceae</taxon>
        <taxon>Thiolapillus</taxon>
    </lineage>
</organism>
<dbReference type="InterPro" id="IPR018456">
    <property type="entry name" value="PTR2_symporter_CS"/>
</dbReference>
<gene>
    <name evidence="8" type="ORF">ENJ98_02285</name>
</gene>
<feature type="transmembrane region" description="Helical" evidence="7">
    <location>
        <begin position="182"/>
        <end position="201"/>
    </location>
</feature>
<protein>
    <submittedName>
        <fullName evidence="8">MFS transporter</fullName>
    </submittedName>
</protein>
<keyword evidence="5 7" id="KW-0472">Membrane</keyword>
<comment type="caution">
    <text evidence="8">The sequence shown here is derived from an EMBL/GenBank/DDBJ whole genome shotgun (WGS) entry which is preliminary data.</text>
</comment>
<evidence type="ECO:0000313" key="8">
    <source>
        <dbReference type="EMBL" id="HHH13041.1"/>
    </source>
</evidence>
<dbReference type="EMBL" id="DROM01000142">
    <property type="protein sequence ID" value="HHH13041.1"/>
    <property type="molecule type" value="Genomic_DNA"/>
</dbReference>
<evidence type="ECO:0000256" key="6">
    <source>
        <dbReference type="RuleBase" id="RU003755"/>
    </source>
</evidence>
<dbReference type="PANTHER" id="PTHR11654">
    <property type="entry name" value="OLIGOPEPTIDE TRANSPORTER-RELATED"/>
    <property type="match status" value="1"/>
</dbReference>
<accession>A0A7C5MWG7</accession>
<dbReference type="GO" id="GO:0006857">
    <property type="term" value="P:oligopeptide transport"/>
    <property type="evidence" value="ECO:0007669"/>
    <property type="project" value="InterPro"/>
</dbReference>
<feature type="transmembrane region" description="Helical" evidence="7">
    <location>
        <begin position="29"/>
        <end position="48"/>
    </location>
</feature>
<evidence type="ECO:0000256" key="7">
    <source>
        <dbReference type="SAM" id="Phobius"/>
    </source>
</evidence>
<evidence type="ECO:0000256" key="5">
    <source>
        <dbReference type="ARBA" id="ARBA00023136"/>
    </source>
</evidence>
<evidence type="ECO:0000256" key="4">
    <source>
        <dbReference type="ARBA" id="ARBA00022989"/>
    </source>
</evidence>
<dbReference type="CDD" id="cd17347">
    <property type="entry name" value="MFS_SLC15A1_2_like"/>
    <property type="match status" value="1"/>
</dbReference>
<dbReference type="Gene3D" id="1.20.1250.20">
    <property type="entry name" value="MFS general substrate transporter like domains"/>
    <property type="match status" value="2"/>
</dbReference>
<dbReference type="AlphaFoldDB" id="A0A7C5MWG7"/>
<dbReference type="PROSITE" id="PS01023">
    <property type="entry name" value="PTR2_2"/>
    <property type="match status" value="1"/>
</dbReference>
<evidence type="ECO:0000256" key="1">
    <source>
        <dbReference type="ARBA" id="ARBA00004141"/>
    </source>
</evidence>
<feature type="transmembrane region" description="Helical" evidence="7">
    <location>
        <begin position="276"/>
        <end position="297"/>
    </location>
</feature>
<proteinExistence type="inferred from homology"/>